<comment type="caution">
    <text evidence="1">The sequence shown here is derived from an EMBL/GenBank/DDBJ whole genome shotgun (WGS) entry which is preliminary data.</text>
</comment>
<dbReference type="Proteomes" id="UP000252139">
    <property type="component" value="Unassembled WGS sequence"/>
</dbReference>
<dbReference type="STRING" id="86630.A0A367J6C2"/>
<proteinExistence type="predicted"/>
<sequence>MLHVFYNKINIKHTFEIFPFFSHENVPICFGLDILSRLDIGITGLASFHFDHTGPKKPEINMKNTSCNLPGSIIHLKTRPGTVVYRCRYPLPEAYREVVQQ</sequence>
<reference evidence="1 2" key="1">
    <citation type="journal article" date="2018" name="G3 (Bethesda)">
        <title>Phylogenetic and Phylogenomic Definition of Rhizopus Species.</title>
        <authorList>
            <person name="Gryganskyi A.P."/>
            <person name="Golan J."/>
            <person name="Dolatabadi S."/>
            <person name="Mondo S."/>
            <person name="Robb S."/>
            <person name="Idnurm A."/>
            <person name="Muszewska A."/>
            <person name="Steczkiewicz K."/>
            <person name="Masonjones S."/>
            <person name="Liao H.L."/>
            <person name="Gajdeczka M.T."/>
            <person name="Anike F."/>
            <person name="Vuek A."/>
            <person name="Anishchenko I.M."/>
            <person name="Voigt K."/>
            <person name="de Hoog G.S."/>
            <person name="Smith M.E."/>
            <person name="Heitman J."/>
            <person name="Vilgalys R."/>
            <person name="Stajich J.E."/>
        </authorList>
    </citation>
    <scope>NUCLEOTIDE SEQUENCE [LARGE SCALE GENOMIC DNA]</scope>
    <source>
        <strain evidence="1 2">CBS 357.93</strain>
    </source>
</reference>
<evidence type="ECO:0000313" key="2">
    <source>
        <dbReference type="Proteomes" id="UP000252139"/>
    </source>
</evidence>
<keyword evidence="2" id="KW-1185">Reference proteome</keyword>
<evidence type="ECO:0000313" key="1">
    <source>
        <dbReference type="EMBL" id="RCH85445.1"/>
    </source>
</evidence>
<accession>A0A367J6C2</accession>
<dbReference type="OrthoDB" id="2284378at2759"/>
<protein>
    <submittedName>
        <fullName evidence="1">Uncharacterized protein</fullName>
    </submittedName>
</protein>
<gene>
    <name evidence="1" type="ORF">CU097_006984</name>
</gene>
<dbReference type="AlphaFoldDB" id="A0A367J6C2"/>
<name>A0A367J6C2_RHIAZ</name>
<dbReference type="EMBL" id="PJQL01002096">
    <property type="protein sequence ID" value="RCH85445.1"/>
    <property type="molecule type" value="Genomic_DNA"/>
</dbReference>
<organism evidence="1 2">
    <name type="scientific">Rhizopus azygosporus</name>
    <name type="common">Rhizopus microsporus var. azygosporus</name>
    <dbReference type="NCBI Taxonomy" id="86630"/>
    <lineage>
        <taxon>Eukaryota</taxon>
        <taxon>Fungi</taxon>
        <taxon>Fungi incertae sedis</taxon>
        <taxon>Mucoromycota</taxon>
        <taxon>Mucoromycotina</taxon>
        <taxon>Mucoromycetes</taxon>
        <taxon>Mucorales</taxon>
        <taxon>Mucorineae</taxon>
        <taxon>Rhizopodaceae</taxon>
        <taxon>Rhizopus</taxon>
    </lineage>
</organism>